<feature type="transmembrane region" description="Helical" evidence="8">
    <location>
        <begin position="102"/>
        <end position="119"/>
    </location>
</feature>
<sequence>MHLSLGNAILLIVGGFLGGVGNALSGGGSFLTFPLLIWLGLPPQVANATNRIAIVLQCAAGSATYHRAGVMPYRDLLRTVVPMIAGAIPGAILASRIDEGRFRIVSAILLTLMIAGLFIDPKKWTRASSEGRIRPRHWVWLFLLGIYGGFLQVGSGTLVLGFLVLFAGFDVVRGNALKFGQAMVYNAVALALFAGVGQVDWWIGIVLAIGTMAGGAVGATLVVRQGARWVRWAVVASAILGVGKLLWR</sequence>
<proteinExistence type="inferred from homology"/>
<evidence type="ECO:0000256" key="5">
    <source>
        <dbReference type="ARBA" id="ARBA00022692"/>
    </source>
</evidence>
<keyword evidence="5 8" id="KW-0812">Transmembrane</keyword>
<evidence type="ECO:0000256" key="8">
    <source>
        <dbReference type="RuleBase" id="RU363041"/>
    </source>
</evidence>
<reference evidence="9" key="2">
    <citation type="journal article" date="2021" name="Microbiome">
        <title>Successional dynamics and alternative stable states in a saline activated sludge microbial community over 9 years.</title>
        <authorList>
            <person name="Wang Y."/>
            <person name="Ye J."/>
            <person name="Ju F."/>
            <person name="Liu L."/>
            <person name="Boyd J.A."/>
            <person name="Deng Y."/>
            <person name="Parks D.H."/>
            <person name="Jiang X."/>
            <person name="Yin X."/>
            <person name="Woodcroft B.J."/>
            <person name="Tyson G.W."/>
            <person name="Hugenholtz P."/>
            <person name="Polz M.F."/>
            <person name="Zhang T."/>
        </authorList>
    </citation>
    <scope>NUCLEOTIDE SEQUENCE</scope>
    <source>
        <strain evidence="9">HKST-UBA01</strain>
    </source>
</reference>
<feature type="transmembrane region" description="Helical" evidence="8">
    <location>
        <begin position="202"/>
        <end position="222"/>
    </location>
</feature>
<evidence type="ECO:0000313" key="9">
    <source>
        <dbReference type="EMBL" id="MCA9729830.1"/>
    </source>
</evidence>
<keyword evidence="3" id="KW-0813">Transport</keyword>
<evidence type="ECO:0000256" key="7">
    <source>
        <dbReference type="ARBA" id="ARBA00023136"/>
    </source>
</evidence>
<gene>
    <name evidence="9" type="ORF">KC729_19255</name>
</gene>
<feature type="transmembrane region" description="Helical" evidence="8">
    <location>
        <begin position="139"/>
        <end position="167"/>
    </location>
</feature>
<comment type="similarity">
    <text evidence="2 8">Belongs to the 4-toluene sulfonate uptake permease (TSUP) (TC 2.A.102) family.</text>
</comment>
<dbReference type="AlphaFoldDB" id="A0A956M4E5"/>
<dbReference type="PANTHER" id="PTHR30269">
    <property type="entry name" value="TRANSMEMBRANE PROTEIN YFCA"/>
    <property type="match status" value="1"/>
</dbReference>
<accession>A0A956M4E5</accession>
<keyword evidence="4 8" id="KW-1003">Cell membrane</keyword>
<comment type="subcellular location">
    <subcellularLocation>
        <location evidence="1 8">Cell membrane</location>
        <topology evidence="1 8">Multi-pass membrane protein</topology>
    </subcellularLocation>
</comment>
<organism evidence="9 10">
    <name type="scientific">Eiseniibacteriota bacterium</name>
    <dbReference type="NCBI Taxonomy" id="2212470"/>
    <lineage>
        <taxon>Bacteria</taxon>
        <taxon>Candidatus Eiseniibacteriota</taxon>
    </lineage>
</organism>
<comment type="caution">
    <text evidence="9">The sequence shown here is derived from an EMBL/GenBank/DDBJ whole genome shotgun (WGS) entry which is preliminary data.</text>
</comment>
<evidence type="ECO:0000256" key="1">
    <source>
        <dbReference type="ARBA" id="ARBA00004651"/>
    </source>
</evidence>
<dbReference type="PANTHER" id="PTHR30269:SF0">
    <property type="entry name" value="MEMBRANE TRANSPORTER PROTEIN YFCA-RELATED"/>
    <property type="match status" value="1"/>
</dbReference>
<evidence type="ECO:0000256" key="4">
    <source>
        <dbReference type="ARBA" id="ARBA00022475"/>
    </source>
</evidence>
<evidence type="ECO:0000256" key="3">
    <source>
        <dbReference type="ARBA" id="ARBA00022448"/>
    </source>
</evidence>
<keyword evidence="7 8" id="KW-0472">Membrane</keyword>
<dbReference type="InterPro" id="IPR052017">
    <property type="entry name" value="TSUP"/>
</dbReference>
<reference evidence="9" key="1">
    <citation type="submission" date="2020-04" db="EMBL/GenBank/DDBJ databases">
        <authorList>
            <person name="Zhang T."/>
        </authorList>
    </citation>
    <scope>NUCLEOTIDE SEQUENCE</scope>
    <source>
        <strain evidence="9">HKST-UBA01</strain>
    </source>
</reference>
<dbReference type="Pfam" id="PF01925">
    <property type="entry name" value="TauE"/>
    <property type="match status" value="1"/>
</dbReference>
<feature type="transmembrane region" description="Helical" evidence="8">
    <location>
        <begin position="76"/>
        <end position="95"/>
    </location>
</feature>
<name>A0A956M4E5_UNCEI</name>
<dbReference type="InterPro" id="IPR002781">
    <property type="entry name" value="TM_pro_TauE-like"/>
</dbReference>
<evidence type="ECO:0000256" key="2">
    <source>
        <dbReference type="ARBA" id="ARBA00009142"/>
    </source>
</evidence>
<protein>
    <recommendedName>
        <fullName evidence="8">Probable membrane transporter protein</fullName>
    </recommendedName>
</protein>
<feature type="transmembrane region" description="Helical" evidence="8">
    <location>
        <begin position="179"/>
        <end position="196"/>
    </location>
</feature>
<evidence type="ECO:0000256" key="6">
    <source>
        <dbReference type="ARBA" id="ARBA00022989"/>
    </source>
</evidence>
<dbReference type="EMBL" id="JAGQHR010000858">
    <property type="protein sequence ID" value="MCA9729830.1"/>
    <property type="molecule type" value="Genomic_DNA"/>
</dbReference>
<dbReference type="Proteomes" id="UP000697710">
    <property type="component" value="Unassembled WGS sequence"/>
</dbReference>
<keyword evidence="6 8" id="KW-1133">Transmembrane helix</keyword>
<dbReference type="GO" id="GO:0005886">
    <property type="term" value="C:plasma membrane"/>
    <property type="evidence" value="ECO:0007669"/>
    <property type="project" value="UniProtKB-SubCell"/>
</dbReference>
<evidence type="ECO:0000313" key="10">
    <source>
        <dbReference type="Proteomes" id="UP000697710"/>
    </source>
</evidence>